<dbReference type="SUPFAM" id="SSF55729">
    <property type="entry name" value="Acyl-CoA N-acyltransferases (Nat)"/>
    <property type="match status" value="1"/>
</dbReference>
<dbReference type="RefSeq" id="WP_246717656.1">
    <property type="nucleotide sequence ID" value="NZ_JACIDC010000013.1"/>
</dbReference>
<dbReference type="InterPro" id="IPR000182">
    <property type="entry name" value="GNAT_dom"/>
</dbReference>
<dbReference type="CDD" id="cd04301">
    <property type="entry name" value="NAT_SF"/>
    <property type="match status" value="1"/>
</dbReference>
<reference evidence="2 3" key="1">
    <citation type="submission" date="2020-08" db="EMBL/GenBank/DDBJ databases">
        <title>Genomic Encyclopedia of Type Strains, Phase IV (KMG-IV): sequencing the most valuable type-strain genomes for metagenomic binning, comparative biology and taxonomic classification.</title>
        <authorList>
            <person name="Goeker M."/>
        </authorList>
    </citation>
    <scope>NUCLEOTIDE SEQUENCE [LARGE SCALE GENOMIC DNA]</scope>
    <source>
        <strain evidence="2 3">DSM 15743</strain>
    </source>
</reference>
<dbReference type="Proteomes" id="UP000519439">
    <property type="component" value="Unassembled WGS sequence"/>
</dbReference>
<keyword evidence="2" id="KW-0012">Acyltransferase</keyword>
<protein>
    <submittedName>
        <fullName evidence="2">Putative GNAT family N-acyltransferase</fullName>
    </submittedName>
</protein>
<evidence type="ECO:0000313" key="3">
    <source>
        <dbReference type="Proteomes" id="UP000519439"/>
    </source>
</evidence>
<dbReference type="InterPro" id="IPR016181">
    <property type="entry name" value="Acyl_CoA_acyltransferase"/>
</dbReference>
<dbReference type="AlphaFoldDB" id="A0A7W6N8W5"/>
<feature type="domain" description="N-acetyltransferase" evidence="1">
    <location>
        <begin position="178"/>
        <end position="320"/>
    </location>
</feature>
<evidence type="ECO:0000313" key="2">
    <source>
        <dbReference type="EMBL" id="MBB4041638.1"/>
    </source>
</evidence>
<organism evidence="2 3">
    <name type="scientific">Microvirga flocculans</name>
    <dbReference type="NCBI Taxonomy" id="217168"/>
    <lineage>
        <taxon>Bacteria</taxon>
        <taxon>Pseudomonadati</taxon>
        <taxon>Pseudomonadota</taxon>
        <taxon>Alphaproteobacteria</taxon>
        <taxon>Hyphomicrobiales</taxon>
        <taxon>Methylobacteriaceae</taxon>
        <taxon>Microvirga</taxon>
    </lineage>
</organism>
<evidence type="ECO:0000259" key="1">
    <source>
        <dbReference type="PROSITE" id="PS51186"/>
    </source>
</evidence>
<dbReference type="GO" id="GO:0016747">
    <property type="term" value="F:acyltransferase activity, transferring groups other than amino-acyl groups"/>
    <property type="evidence" value="ECO:0007669"/>
    <property type="project" value="InterPro"/>
</dbReference>
<dbReference type="Pfam" id="PF00583">
    <property type="entry name" value="Acetyltransf_1"/>
    <property type="match status" value="1"/>
</dbReference>
<accession>A0A7W6N8W5</accession>
<keyword evidence="2" id="KW-0808">Transferase</keyword>
<dbReference type="EMBL" id="JACIDC010000013">
    <property type="protein sequence ID" value="MBB4041638.1"/>
    <property type="molecule type" value="Genomic_DNA"/>
</dbReference>
<comment type="caution">
    <text evidence="2">The sequence shown here is derived from an EMBL/GenBank/DDBJ whole genome shotgun (WGS) entry which is preliminary data.</text>
</comment>
<proteinExistence type="predicted"/>
<gene>
    <name evidence="2" type="ORF">GGR34_003316</name>
</gene>
<dbReference type="Gene3D" id="3.40.630.30">
    <property type="match status" value="1"/>
</dbReference>
<dbReference type="PROSITE" id="PS51186">
    <property type="entry name" value="GNAT"/>
    <property type="match status" value="1"/>
</dbReference>
<keyword evidence="3" id="KW-1185">Reference proteome</keyword>
<name>A0A7W6N8W5_9HYPH</name>
<sequence length="366" mass="40820">MIEKARRELPGLTGADVVHRVLSHNPDVLWALARRDRYSAADPKGEGFVALLPLNEAGLEQLVRGTFDASNPDTSLLTTQSEKPAAIYVWAIHALGTLAGAVPLVFEKISSPLYQDADLYARAVTIDGHRFLEALGFVQGTSWRGHAAPHLHVYKRSAETGDVRPIYDSYRQGTGKALTVSVARSMEDLARVISIRSAVYIGEQTCPYDEEFDGNDLSATHLVGYIGDEPAGCLRIRYFADFAKVERLAVRQEFRSSRLSFQLVRAAIDLCRVKGYRRLYGHAQKRLVPFWGRFGFKVFDGAQELVFSDFDYVEMVLETERHPEAISIGTDPYRIIRPEGRWHRPGVLESSAQRAVTRPSVDGKAA</sequence>